<name>A0A084T0S9_9BACT</name>
<protein>
    <recommendedName>
        <fullName evidence="3">N-acetylmuramoyl-L-alanine amidase</fullName>
    </recommendedName>
</protein>
<evidence type="ECO:0000313" key="2">
    <source>
        <dbReference type="Proteomes" id="UP000028547"/>
    </source>
</evidence>
<dbReference type="Proteomes" id="UP000028547">
    <property type="component" value="Unassembled WGS sequence"/>
</dbReference>
<evidence type="ECO:0008006" key="3">
    <source>
        <dbReference type="Google" id="ProtNLM"/>
    </source>
</evidence>
<evidence type="ECO:0000313" key="1">
    <source>
        <dbReference type="EMBL" id="KFA94314.1"/>
    </source>
</evidence>
<sequence>MEAATTLRPPLAEDPVASVGVFDIVIQMSQDNIVTKTETAPTPPLTGRTTQAGTTVTSMPLHWDDTSSRRIHICFAVATPDEGVPKHNQFEGTLRLKASYVKASGQTVHCVLDVALRIGPRQRSEDLFIFYVVHHVPPQRYCWVKLRAVDANTTKAVASANVKAEVLRDNFNNGFTNINRQVALETNKEGYVSCEGRTTLALPIDWPILFRATVPSHSAAMGYLPRAHMLRFTKDHLKGNTQDAPLRPDNMQLQRINTTQLTNRRFLLDPGHGVVYGLAAARRSQEWFGAHLVADRIAHLLQTRHGVPQENIFWTRTAGFGLIEPGSVNAAAAPETGAQRYEYNLSQRRIRIRNGNPTLLALSALLLTRHSGDTNAVLPVGAEDRARLLQINTATVNTITARINQQLQSSHRRVQPGSVRWDVTTNNYVYTRESTQTLPGGNTPPPQVQAFPITTQDWFEVDDAMLEVLADRSARWSLACEIGGDGNFQTSARTAMRTRGFVDYARTKVLRYLQQGSPQAYFNHGTKAWGPTPRLAYINGIDPECDLYLSIHLNAGGAAAKGQVLLVSRTDPPNDQIRLAKVFVKYVDPCGLGLRQGGVAAEEPNNPAAMLSAQNQRREKYTYFELEFMDAAHSSGGQGQYRYGELIEESRVDEMAEQIVAGIVESLLNRQPNLDAVTYRSTLGDPPLW</sequence>
<dbReference type="AlphaFoldDB" id="A0A084T0S9"/>
<comment type="caution">
    <text evidence="1">The sequence shown here is derived from an EMBL/GenBank/DDBJ whole genome shotgun (WGS) entry which is preliminary data.</text>
</comment>
<accession>A0A084T0S9</accession>
<proteinExistence type="predicted"/>
<dbReference type="EMBL" id="JPMI01000019">
    <property type="protein sequence ID" value="KFA94314.1"/>
    <property type="molecule type" value="Genomic_DNA"/>
</dbReference>
<organism evidence="1 2">
    <name type="scientific">Archangium violaceum Cb vi76</name>
    <dbReference type="NCBI Taxonomy" id="1406225"/>
    <lineage>
        <taxon>Bacteria</taxon>
        <taxon>Pseudomonadati</taxon>
        <taxon>Myxococcota</taxon>
        <taxon>Myxococcia</taxon>
        <taxon>Myxococcales</taxon>
        <taxon>Cystobacterineae</taxon>
        <taxon>Archangiaceae</taxon>
        <taxon>Archangium</taxon>
    </lineage>
</organism>
<reference evidence="1 2" key="1">
    <citation type="submission" date="2014-07" db="EMBL/GenBank/DDBJ databases">
        <title>Draft Genome Sequence of Gephyronic Acid Producer, Cystobacter violaceus Strain Cb vi76.</title>
        <authorList>
            <person name="Stevens D.C."/>
            <person name="Young J."/>
            <person name="Carmichael R."/>
            <person name="Tan J."/>
            <person name="Taylor R.E."/>
        </authorList>
    </citation>
    <scope>NUCLEOTIDE SEQUENCE [LARGE SCALE GENOMIC DNA]</scope>
    <source>
        <strain evidence="1 2">Cb vi76</strain>
    </source>
</reference>
<gene>
    <name evidence="1" type="ORF">Q664_03690</name>
</gene>